<dbReference type="SUPFAM" id="SSF56601">
    <property type="entry name" value="beta-lactamase/transpeptidase-like"/>
    <property type="match status" value="1"/>
</dbReference>
<evidence type="ECO:0000256" key="2">
    <source>
        <dbReference type="ARBA" id="ARBA00022475"/>
    </source>
</evidence>
<feature type="compositionally biased region" description="Basic and acidic residues" evidence="15">
    <location>
        <begin position="12"/>
        <end position="30"/>
    </location>
</feature>
<dbReference type="Pfam" id="PF00905">
    <property type="entry name" value="Transpeptidase"/>
    <property type="match status" value="1"/>
</dbReference>
<evidence type="ECO:0000256" key="9">
    <source>
        <dbReference type="ARBA" id="ARBA00022984"/>
    </source>
</evidence>
<keyword evidence="20" id="KW-1185">Reference proteome</keyword>
<evidence type="ECO:0000256" key="3">
    <source>
        <dbReference type="ARBA" id="ARBA00022645"/>
    </source>
</evidence>
<dbReference type="Gene3D" id="3.40.710.10">
    <property type="entry name" value="DD-peptidase/beta-lactamase superfamily"/>
    <property type="match status" value="1"/>
</dbReference>
<comment type="catalytic activity">
    <reaction evidence="13">
        <text>Preferential cleavage: (Ac)2-L-Lys-D-Ala-|-D-Ala. Also transpeptidation of peptidyl-alanyl moieties that are N-acyl substituents of D-alanine.</text>
        <dbReference type="EC" id="3.4.16.4"/>
    </reaction>
</comment>
<reference evidence="20" key="1">
    <citation type="submission" date="2018-12" db="EMBL/GenBank/DDBJ databases">
        <title>Tengunoibacter tsumagoiensis gen. nov., sp. nov., Dictyobacter kobayashii sp. nov., D. alpinus sp. nov., and D. joshuensis sp. nov. and description of Dictyobacteraceae fam. nov. within the order Ktedonobacterales isolated from Tengu-no-mugimeshi.</title>
        <authorList>
            <person name="Wang C.M."/>
            <person name="Zheng Y."/>
            <person name="Sakai Y."/>
            <person name="Toyoda A."/>
            <person name="Minakuchi Y."/>
            <person name="Abe K."/>
            <person name="Yokota A."/>
            <person name="Yabe S."/>
        </authorList>
    </citation>
    <scope>NUCLEOTIDE SEQUENCE [LARGE SCALE GENOMIC DNA]</scope>
    <source>
        <strain evidence="20">Uno16</strain>
    </source>
</reference>
<keyword evidence="10 16" id="KW-0472">Membrane</keyword>
<evidence type="ECO:0000256" key="16">
    <source>
        <dbReference type="SAM" id="Phobius"/>
    </source>
</evidence>
<dbReference type="GO" id="GO:0030288">
    <property type="term" value="C:outer membrane-bounded periplasmic space"/>
    <property type="evidence" value="ECO:0007669"/>
    <property type="project" value="TreeGrafter"/>
</dbReference>
<keyword evidence="16" id="KW-0812">Transmembrane</keyword>
<evidence type="ECO:0000256" key="4">
    <source>
        <dbReference type="ARBA" id="ARBA00022670"/>
    </source>
</evidence>
<dbReference type="Pfam" id="PF00912">
    <property type="entry name" value="Transgly"/>
    <property type="match status" value="1"/>
</dbReference>
<keyword evidence="16" id="KW-1133">Transmembrane helix</keyword>
<comment type="caution">
    <text evidence="19">The sequence shown here is derived from an EMBL/GenBank/DDBJ whole genome shotgun (WGS) entry which is preliminary data.</text>
</comment>
<evidence type="ECO:0000256" key="14">
    <source>
        <dbReference type="ARBA" id="ARBA00049902"/>
    </source>
</evidence>
<keyword evidence="2" id="KW-1003">Cell membrane</keyword>
<evidence type="ECO:0000256" key="11">
    <source>
        <dbReference type="ARBA" id="ARBA00023268"/>
    </source>
</evidence>
<dbReference type="GO" id="GO:0008360">
    <property type="term" value="P:regulation of cell shape"/>
    <property type="evidence" value="ECO:0007669"/>
    <property type="project" value="UniProtKB-KW"/>
</dbReference>
<evidence type="ECO:0000256" key="10">
    <source>
        <dbReference type="ARBA" id="ARBA00023136"/>
    </source>
</evidence>
<dbReference type="GO" id="GO:0008955">
    <property type="term" value="F:peptidoglycan glycosyltransferase activity"/>
    <property type="evidence" value="ECO:0007669"/>
    <property type="project" value="UniProtKB-EC"/>
</dbReference>
<evidence type="ECO:0000256" key="13">
    <source>
        <dbReference type="ARBA" id="ARBA00034000"/>
    </source>
</evidence>
<comment type="catalytic activity">
    <reaction evidence="14">
        <text>[GlcNAc-(1-&gt;4)-Mur2Ac(oyl-L-Ala-gamma-D-Glu-L-Lys-D-Ala-D-Ala)](n)-di-trans,octa-cis-undecaprenyl diphosphate + beta-D-GlcNAc-(1-&gt;4)-Mur2Ac(oyl-L-Ala-gamma-D-Glu-L-Lys-D-Ala-D-Ala)-di-trans,octa-cis-undecaprenyl diphosphate = [GlcNAc-(1-&gt;4)-Mur2Ac(oyl-L-Ala-gamma-D-Glu-L-Lys-D-Ala-D-Ala)](n+1)-di-trans,octa-cis-undecaprenyl diphosphate + di-trans,octa-cis-undecaprenyl diphosphate + H(+)</text>
        <dbReference type="Rhea" id="RHEA:23708"/>
        <dbReference type="Rhea" id="RHEA-COMP:9602"/>
        <dbReference type="Rhea" id="RHEA-COMP:9603"/>
        <dbReference type="ChEBI" id="CHEBI:15378"/>
        <dbReference type="ChEBI" id="CHEBI:58405"/>
        <dbReference type="ChEBI" id="CHEBI:60033"/>
        <dbReference type="ChEBI" id="CHEBI:78435"/>
        <dbReference type="EC" id="2.4.99.28"/>
    </reaction>
</comment>
<dbReference type="PANTHER" id="PTHR32282:SF11">
    <property type="entry name" value="PENICILLIN-BINDING PROTEIN 1B"/>
    <property type="match status" value="1"/>
</dbReference>
<dbReference type="InterPro" id="IPR050396">
    <property type="entry name" value="Glycosyltr_51/Transpeptidase"/>
</dbReference>
<feature type="transmembrane region" description="Helical" evidence="16">
    <location>
        <begin position="164"/>
        <end position="191"/>
    </location>
</feature>
<keyword evidence="3" id="KW-0121">Carboxypeptidase</keyword>
<dbReference type="GO" id="GO:0009002">
    <property type="term" value="F:serine-type D-Ala-D-Ala carboxypeptidase activity"/>
    <property type="evidence" value="ECO:0007669"/>
    <property type="project" value="UniProtKB-EC"/>
</dbReference>
<keyword evidence="12" id="KW-0961">Cell wall biogenesis/degradation</keyword>
<keyword evidence="11" id="KW-0511">Multifunctional enzyme</keyword>
<dbReference type="EMBL" id="BIFT01000001">
    <property type="protein sequence ID" value="GCE26251.1"/>
    <property type="molecule type" value="Genomic_DNA"/>
</dbReference>
<dbReference type="InterPro" id="IPR001460">
    <property type="entry name" value="PCN-bd_Tpept"/>
</dbReference>
<dbReference type="GO" id="GO:0071555">
    <property type="term" value="P:cell wall organization"/>
    <property type="evidence" value="ECO:0007669"/>
    <property type="project" value="UniProtKB-KW"/>
</dbReference>
<feature type="region of interest" description="Disordered" evidence="15">
    <location>
        <begin position="1"/>
        <end position="62"/>
    </location>
</feature>
<dbReference type="PANTHER" id="PTHR32282">
    <property type="entry name" value="BINDING PROTEIN TRANSPEPTIDASE, PUTATIVE-RELATED"/>
    <property type="match status" value="1"/>
</dbReference>
<dbReference type="GO" id="GO:0008658">
    <property type="term" value="F:penicillin binding"/>
    <property type="evidence" value="ECO:0007669"/>
    <property type="project" value="InterPro"/>
</dbReference>
<dbReference type="InterPro" id="IPR012338">
    <property type="entry name" value="Beta-lactam/transpept-like"/>
</dbReference>
<evidence type="ECO:0000259" key="17">
    <source>
        <dbReference type="Pfam" id="PF00905"/>
    </source>
</evidence>
<accession>A0A402B4I7</accession>
<evidence type="ECO:0000313" key="19">
    <source>
        <dbReference type="EMBL" id="GCE26251.1"/>
    </source>
</evidence>
<keyword evidence="5" id="KW-0328">Glycosyltransferase</keyword>
<dbReference type="Gene3D" id="1.10.3810.10">
    <property type="entry name" value="Biosynthetic peptidoglycan transglycosylase-like"/>
    <property type="match status" value="1"/>
</dbReference>
<evidence type="ECO:0000256" key="6">
    <source>
        <dbReference type="ARBA" id="ARBA00022679"/>
    </source>
</evidence>
<dbReference type="InterPro" id="IPR036950">
    <property type="entry name" value="PBP_transglycosylase"/>
</dbReference>
<keyword evidence="4" id="KW-0645">Protease</keyword>
<dbReference type="GO" id="GO:0009252">
    <property type="term" value="P:peptidoglycan biosynthetic process"/>
    <property type="evidence" value="ECO:0007669"/>
    <property type="project" value="UniProtKB-KW"/>
</dbReference>
<evidence type="ECO:0000256" key="1">
    <source>
        <dbReference type="ARBA" id="ARBA00004236"/>
    </source>
</evidence>
<keyword evidence="7" id="KW-0378">Hydrolase</keyword>
<evidence type="ECO:0000259" key="18">
    <source>
        <dbReference type="Pfam" id="PF00912"/>
    </source>
</evidence>
<feature type="domain" description="Glycosyl transferase family 51" evidence="18">
    <location>
        <begin position="226"/>
        <end position="406"/>
    </location>
</feature>
<comment type="subcellular location">
    <subcellularLocation>
        <location evidence="1">Cell membrane</location>
    </subcellularLocation>
</comment>
<keyword evidence="9" id="KW-0573">Peptidoglycan synthesis</keyword>
<dbReference type="GO" id="GO:0006508">
    <property type="term" value="P:proteolysis"/>
    <property type="evidence" value="ECO:0007669"/>
    <property type="project" value="UniProtKB-KW"/>
</dbReference>
<evidence type="ECO:0000256" key="12">
    <source>
        <dbReference type="ARBA" id="ARBA00023316"/>
    </source>
</evidence>
<gene>
    <name evidence="19" type="ORF">KDA_17350</name>
</gene>
<dbReference type="GO" id="GO:0005886">
    <property type="term" value="C:plasma membrane"/>
    <property type="evidence" value="ECO:0007669"/>
    <property type="project" value="UniProtKB-SubCell"/>
</dbReference>
<evidence type="ECO:0000256" key="7">
    <source>
        <dbReference type="ARBA" id="ARBA00022801"/>
    </source>
</evidence>
<evidence type="ECO:0000256" key="8">
    <source>
        <dbReference type="ARBA" id="ARBA00022960"/>
    </source>
</evidence>
<keyword evidence="8" id="KW-0133">Cell shape</keyword>
<evidence type="ECO:0000313" key="20">
    <source>
        <dbReference type="Proteomes" id="UP000287171"/>
    </source>
</evidence>
<dbReference type="NCBIfam" id="TIGR02074">
    <property type="entry name" value="PBP_1a_fam"/>
    <property type="match status" value="1"/>
</dbReference>
<dbReference type="InterPro" id="IPR001264">
    <property type="entry name" value="Glyco_trans_51"/>
</dbReference>
<organism evidence="19 20">
    <name type="scientific">Dictyobacter alpinus</name>
    <dbReference type="NCBI Taxonomy" id="2014873"/>
    <lineage>
        <taxon>Bacteria</taxon>
        <taxon>Bacillati</taxon>
        <taxon>Chloroflexota</taxon>
        <taxon>Ktedonobacteria</taxon>
        <taxon>Ktedonobacterales</taxon>
        <taxon>Dictyobacteraceae</taxon>
        <taxon>Dictyobacter</taxon>
    </lineage>
</organism>
<dbReference type="RefSeq" id="WP_126626735.1">
    <property type="nucleotide sequence ID" value="NZ_BIFT01000001.1"/>
</dbReference>
<evidence type="ECO:0000256" key="15">
    <source>
        <dbReference type="SAM" id="MobiDB-lite"/>
    </source>
</evidence>
<keyword evidence="6" id="KW-0808">Transferase</keyword>
<dbReference type="AlphaFoldDB" id="A0A402B4I7"/>
<evidence type="ECO:0000256" key="5">
    <source>
        <dbReference type="ARBA" id="ARBA00022676"/>
    </source>
</evidence>
<dbReference type="OrthoDB" id="9766909at2"/>
<name>A0A402B4I7_9CHLR</name>
<feature type="domain" description="Penicillin-binding protein transpeptidase" evidence="17">
    <location>
        <begin position="503"/>
        <end position="763"/>
    </location>
</feature>
<sequence>MPIEYPGPEDTTPDKDHEDSSLTSHVEEIPFPHPPTTPPIGYKQGAEAANQRAQTRRERTERAQRYLEQKRRRREQHAAALNVTPEVIRPDNTRQSLLHQHVETTAAITRAYPVEDDTDPDIVLHQHPVRLPANPRRRRLLLSHISRRHLRDTRHKNRYNFHRFWLTILGTFGLLALILLTITGAGTYVTYRFYNDTSTTYQHGILSLRDLTPRDNLKLYDSKGILLSQLTDQGMHTEVPLDKISPLLINATVATEDKNFWKNSGLDIFRILEAGIQNLQHGRVVEGGSTITQQLIKNLLVGSEANVLRKLQEFVLTPEINSRYSKSDIIEMYLNTIYFGHQAYGIDAAASAYFGLVDRPGKPASAQLDLAQSAMLAGMPSSPSLYDPDVHPQTTFNRFNIVLDLMIREGYITQVQADAAIKEAQKPDFFKGPPNLQDRAPHFTQYVLLQLEKQFKLKRSQLSRSGLMVYTTLDIDLQDKIQKIMQQHIDELQGHNITNAAEVLIDYHTGAIRSLLGSLDYNSKVIDGKFDVATMGYRQPGSSFKPYVYATALGQGYTPAQAIEDSPLIIQMPPGSNPATYEPKNYDKLYHGHVTLRCALQNSLNIPAVKTLQHVGINNSLATARAMGITDTKGEAGYSMVLGGLDVNLLEHTTAFGAFANKGKAFTPYAIQKVVTTYNKKTTKHQSKEGKQAISPQVAYMMTDILSDNNSRLPEFFDCNPLQLYSNSTNQCYAGNRGVVRPAAAKTGTTNDFRDNWTMGYTTDFVMGVWAGNNNYTPMNDVTGIQGAAPIWHDSMLLAEQGKPVTNFSNPGGLDKGSMIYPDGIQSTDWYLPGHYPTMAQAVPSLYPTSPVPTATETNLNPFKTEKPTVLSSHPYCSNYSFAFPTPNNHSSNRGWW</sequence>
<dbReference type="Proteomes" id="UP000287171">
    <property type="component" value="Unassembled WGS sequence"/>
</dbReference>
<protein>
    <submittedName>
        <fullName evidence="19">Uncharacterized protein</fullName>
    </submittedName>
</protein>
<proteinExistence type="predicted"/>
<dbReference type="SUPFAM" id="SSF53955">
    <property type="entry name" value="Lysozyme-like"/>
    <property type="match status" value="1"/>
</dbReference>
<dbReference type="InterPro" id="IPR023346">
    <property type="entry name" value="Lysozyme-like_dom_sf"/>
</dbReference>